<dbReference type="GO" id="GO:0004725">
    <property type="term" value="F:protein tyrosine phosphatase activity"/>
    <property type="evidence" value="ECO:0007669"/>
    <property type="project" value="UniProtKB-EC"/>
</dbReference>
<comment type="catalytic activity">
    <reaction evidence="5">
        <text>O-phospho-L-tyrosyl-[protein] + H2O = L-tyrosyl-[protein] + phosphate</text>
        <dbReference type="Rhea" id="RHEA:10684"/>
        <dbReference type="Rhea" id="RHEA-COMP:10136"/>
        <dbReference type="Rhea" id="RHEA-COMP:20101"/>
        <dbReference type="ChEBI" id="CHEBI:15377"/>
        <dbReference type="ChEBI" id="CHEBI:43474"/>
        <dbReference type="ChEBI" id="CHEBI:46858"/>
        <dbReference type="ChEBI" id="CHEBI:61978"/>
        <dbReference type="EC" id="3.1.3.48"/>
    </reaction>
</comment>
<dbReference type="Gene3D" id="3.20.20.140">
    <property type="entry name" value="Metal-dependent hydrolases"/>
    <property type="match status" value="1"/>
</dbReference>
<dbReference type="EC" id="3.1.3.48" evidence="2"/>
<protein>
    <recommendedName>
        <fullName evidence="2">protein-tyrosine-phosphatase</fullName>
        <ecNumber evidence="2">3.1.3.48</ecNumber>
    </recommendedName>
</protein>
<dbReference type="InterPro" id="IPR016195">
    <property type="entry name" value="Pol/histidinol_Pase-like"/>
</dbReference>
<accession>A0A5Q2N1X4</accession>
<dbReference type="PANTHER" id="PTHR39181">
    <property type="entry name" value="TYROSINE-PROTEIN PHOSPHATASE YWQE"/>
    <property type="match status" value="1"/>
</dbReference>
<sequence length="259" mass="29401">MTQEQHNLITDIHTHILPGLDDGARTIEEALQMAQQAHSQGITHLIATPHYIEDSVITKPDVIIKACQALQGKLQEQQIPLTIYPGQEIFLSPHSAHQYDQGQLLTLAGTDYILIELPLQTYPHWVADSIYELTLRGLKPILAHPERYRHYSNNLEALQELTAAGLHLQINASSITGHMGPRAQQKAKKMLQAGLITYLGSDAHSPRTRTFHLTEALRTLKAWGINATYLLHNNNRLLHNEKPQQIDKPKRTWWQKLWA</sequence>
<evidence type="ECO:0000256" key="4">
    <source>
        <dbReference type="ARBA" id="ARBA00022912"/>
    </source>
</evidence>
<dbReference type="AlphaFoldDB" id="A0A5Q2N1X4"/>
<gene>
    <name evidence="6" type="ORF">FTV88_1145</name>
</gene>
<dbReference type="SUPFAM" id="SSF89550">
    <property type="entry name" value="PHP domain-like"/>
    <property type="match status" value="1"/>
</dbReference>
<comment type="similarity">
    <text evidence="1">Belongs to the metallo-dependent hydrolases superfamily. CpsB/CapC family.</text>
</comment>
<dbReference type="RefSeq" id="WP_153724703.1">
    <property type="nucleotide sequence ID" value="NZ_CP045875.1"/>
</dbReference>
<evidence type="ECO:0000256" key="1">
    <source>
        <dbReference type="ARBA" id="ARBA00005750"/>
    </source>
</evidence>
<dbReference type="GO" id="GO:0030145">
    <property type="term" value="F:manganese ion binding"/>
    <property type="evidence" value="ECO:0007669"/>
    <property type="project" value="InterPro"/>
</dbReference>
<dbReference type="EMBL" id="CP045875">
    <property type="protein sequence ID" value="QGG47292.1"/>
    <property type="molecule type" value="Genomic_DNA"/>
</dbReference>
<keyword evidence="4" id="KW-0904">Protein phosphatase</keyword>
<evidence type="ECO:0000256" key="2">
    <source>
        <dbReference type="ARBA" id="ARBA00013064"/>
    </source>
</evidence>
<reference evidence="7" key="1">
    <citation type="submission" date="2019-11" db="EMBL/GenBank/DDBJ databases">
        <title>Genome sequence of Heliorestis convoluta strain HH, an alkaliphilic and minimalistic phototrophic bacterium from a soda lake in Egypt.</title>
        <authorList>
            <person name="Dewey E.D."/>
            <person name="Stokes L.M."/>
            <person name="Burchell B.M."/>
            <person name="Shaffer K.N."/>
            <person name="Huntington A.M."/>
            <person name="Baker J.M."/>
            <person name="Nadendla S."/>
            <person name="Giglio M.G."/>
            <person name="Touchman J.W."/>
            <person name="Blankenship R.E."/>
            <person name="Madigan M.T."/>
            <person name="Sattley W.M."/>
        </authorList>
    </citation>
    <scope>NUCLEOTIDE SEQUENCE [LARGE SCALE GENOMIC DNA]</scope>
    <source>
        <strain evidence="7">HH</strain>
    </source>
</reference>
<keyword evidence="3" id="KW-0378">Hydrolase</keyword>
<evidence type="ECO:0000313" key="7">
    <source>
        <dbReference type="Proteomes" id="UP000366051"/>
    </source>
</evidence>
<dbReference type="InterPro" id="IPR016667">
    <property type="entry name" value="Caps_polysacc_synth_CpsB/CapC"/>
</dbReference>
<dbReference type="Proteomes" id="UP000366051">
    <property type="component" value="Chromosome"/>
</dbReference>
<evidence type="ECO:0000256" key="5">
    <source>
        <dbReference type="ARBA" id="ARBA00051722"/>
    </source>
</evidence>
<dbReference type="PIRSF" id="PIRSF016557">
    <property type="entry name" value="Caps_synth_CpsB"/>
    <property type="match status" value="1"/>
</dbReference>
<keyword evidence="7" id="KW-1185">Reference proteome</keyword>
<evidence type="ECO:0000313" key="6">
    <source>
        <dbReference type="EMBL" id="QGG47292.1"/>
    </source>
</evidence>
<name>A0A5Q2N1X4_9FIRM</name>
<organism evidence="6 7">
    <name type="scientific">Heliorestis convoluta</name>
    <dbReference type="NCBI Taxonomy" id="356322"/>
    <lineage>
        <taxon>Bacteria</taxon>
        <taxon>Bacillati</taxon>
        <taxon>Bacillota</taxon>
        <taxon>Clostridia</taxon>
        <taxon>Eubacteriales</taxon>
        <taxon>Heliobacteriaceae</taxon>
        <taxon>Heliorestis</taxon>
    </lineage>
</organism>
<dbReference type="OrthoDB" id="9788539at2"/>
<dbReference type="KEGG" id="hcv:FTV88_1145"/>
<dbReference type="PANTHER" id="PTHR39181:SF1">
    <property type="entry name" value="TYROSINE-PROTEIN PHOSPHATASE YWQE"/>
    <property type="match status" value="1"/>
</dbReference>
<proteinExistence type="inferred from homology"/>
<evidence type="ECO:0000256" key="3">
    <source>
        <dbReference type="ARBA" id="ARBA00022801"/>
    </source>
</evidence>
<dbReference type="Pfam" id="PF19567">
    <property type="entry name" value="CpsB_CapC"/>
    <property type="match status" value="1"/>
</dbReference>